<organism evidence="1 2">
    <name type="scientific">Candidatus Acidianus copahuensis</name>
    <dbReference type="NCBI Taxonomy" id="1160895"/>
    <lineage>
        <taxon>Archaea</taxon>
        <taxon>Thermoproteota</taxon>
        <taxon>Thermoprotei</taxon>
        <taxon>Sulfolobales</taxon>
        <taxon>Sulfolobaceae</taxon>
        <taxon>Acidianus</taxon>
    </lineage>
</organism>
<dbReference type="EMBL" id="JFZT01000057">
    <property type="protein sequence ID" value="EZQ02100.1"/>
    <property type="molecule type" value="Genomic_DNA"/>
</dbReference>
<dbReference type="AlphaFoldDB" id="A0A031LKS8"/>
<dbReference type="RefSeq" id="WP_052349541.1">
    <property type="nucleotide sequence ID" value="NZ_JFZT01000057.1"/>
</dbReference>
<sequence>MEEIKRALKNGSIENLLNAVSSLLPPSDDVAIEIAKRGVHQYILDRRGFAMVSTNEDEYLPYLSSHEKRLTFSQLPKDVIREIDPKKILSQLYDILNTYGARNKIYREIAEKVGSILEDK</sequence>
<accession>A0A031LKS8</accession>
<keyword evidence="2" id="KW-1185">Reference proteome</keyword>
<dbReference type="OrthoDB" id="34333at2157"/>
<name>A0A031LKS8_9CREN</name>
<gene>
    <name evidence="1" type="ORF">CM19_11600</name>
</gene>
<dbReference type="Proteomes" id="UP000024332">
    <property type="component" value="Unassembled WGS sequence"/>
</dbReference>
<evidence type="ECO:0000313" key="1">
    <source>
        <dbReference type="EMBL" id="EZQ02100.1"/>
    </source>
</evidence>
<evidence type="ECO:0000313" key="2">
    <source>
        <dbReference type="Proteomes" id="UP000024332"/>
    </source>
</evidence>
<proteinExistence type="predicted"/>
<protein>
    <submittedName>
        <fullName evidence="1">Uncharacterized protein</fullName>
    </submittedName>
</protein>
<dbReference type="STRING" id="1160895.CM19_11600"/>
<comment type="caution">
    <text evidence="1">The sequence shown here is derived from an EMBL/GenBank/DDBJ whole genome shotgun (WGS) entry which is preliminary data.</text>
</comment>
<reference evidence="1 2" key="1">
    <citation type="submission" date="2014-03" db="EMBL/GenBank/DDBJ databases">
        <title>Draft genome sequence of the novel thermoacidophilic archaea Acidianus copahuensis ALE1 strain, isolated from Copahue volcanic area in Neuquen Argentina.</title>
        <authorList>
            <person name="Urbieta M.S."/>
            <person name="Rascovan N."/>
            <person name="Castro C."/>
            <person name="Revale S."/>
            <person name="Giaveno M.A."/>
            <person name="Vazquez M.P."/>
            <person name="Donati E.R."/>
        </authorList>
    </citation>
    <scope>NUCLEOTIDE SEQUENCE [LARGE SCALE GENOMIC DNA]</scope>
    <source>
        <strain evidence="1 2">ALE1</strain>
    </source>
</reference>